<dbReference type="InterPro" id="IPR041583">
    <property type="entry name" value="TetR_C_31"/>
</dbReference>
<evidence type="ECO:0000313" key="5">
    <source>
        <dbReference type="EMBL" id="MBO2458069.1"/>
    </source>
</evidence>
<accession>A0ABS3RMU1</accession>
<dbReference type="Proteomes" id="UP000680206">
    <property type="component" value="Unassembled WGS sequence"/>
</dbReference>
<feature type="region of interest" description="Disordered" evidence="3">
    <location>
        <begin position="81"/>
        <end position="108"/>
    </location>
</feature>
<name>A0ABS3RMU1_9ACTN</name>
<gene>
    <name evidence="5" type="ORF">J4709_10840</name>
</gene>
<evidence type="ECO:0000256" key="1">
    <source>
        <dbReference type="ARBA" id="ARBA00023125"/>
    </source>
</evidence>
<dbReference type="InterPro" id="IPR001647">
    <property type="entry name" value="HTH_TetR"/>
</dbReference>
<evidence type="ECO:0000313" key="6">
    <source>
        <dbReference type="Proteomes" id="UP000680206"/>
    </source>
</evidence>
<dbReference type="PROSITE" id="PS50977">
    <property type="entry name" value="HTH_TETR_2"/>
    <property type="match status" value="1"/>
</dbReference>
<keyword evidence="1 2" id="KW-0238">DNA-binding</keyword>
<proteinExistence type="predicted"/>
<dbReference type="InterPro" id="IPR009057">
    <property type="entry name" value="Homeodomain-like_sf"/>
</dbReference>
<dbReference type="EMBL" id="JAGEPF010000006">
    <property type="protein sequence ID" value="MBO2458069.1"/>
    <property type="molecule type" value="Genomic_DNA"/>
</dbReference>
<dbReference type="RefSeq" id="WP_208239722.1">
    <property type="nucleotide sequence ID" value="NZ_JAGEPF010000006.1"/>
</dbReference>
<dbReference type="Pfam" id="PF17940">
    <property type="entry name" value="TetR_C_31"/>
    <property type="match status" value="1"/>
</dbReference>
<reference evidence="5 6" key="1">
    <citation type="submission" date="2021-03" db="EMBL/GenBank/DDBJ databases">
        <title>Actinomadura violae sp. nov., isolated from lichen in Thailand.</title>
        <authorList>
            <person name="Kanchanasin P."/>
            <person name="Saeng-In P."/>
            <person name="Phongsopitanun W."/>
            <person name="Yuki M."/>
            <person name="Kudo T."/>
            <person name="Ohkuma M."/>
            <person name="Tanasupawat S."/>
        </authorList>
    </citation>
    <scope>NUCLEOTIDE SEQUENCE [LARGE SCALE GENOMIC DNA]</scope>
    <source>
        <strain evidence="5 6">LCR2-06</strain>
    </source>
</reference>
<evidence type="ECO:0000256" key="2">
    <source>
        <dbReference type="PROSITE-ProRule" id="PRU00335"/>
    </source>
</evidence>
<keyword evidence="6" id="KW-1185">Reference proteome</keyword>
<comment type="caution">
    <text evidence="5">The sequence shown here is derived from an EMBL/GenBank/DDBJ whole genome shotgun (WGS) entry which is preliminary data.</text>
</comment>
<feature type="domain" description="HTH tetR-type" evidence="4">
    <location>
        <begin position="14"/>
        <end position="74"/>
    </location>
</feature>
<evidence type="ECO:0000256" key="3">
    <source>
        <dbReference type="SAM" id="MobiDB-lite"/>
    </source>
</evidence>
<dbReference type="Gene3D" id="1.10.357.10">
    <property type="entry name" value="Tetracycline Repressor, domain 2"/>
    <property type="match status" value="1"/>
</dbReference>
<organism evidence="5 6">
    <name type="scientific">Actinomadura violacea</name>
    <dbReference type="NCBI Taxonomy" id="2819934"/>
    <lineage>
        <taxon>Bacteria</taxon>
        <taxon>Bacillati</taxon>
        <taxon>Actinomycetota</taxon>
        <taxon>Actinomycetes</taxon>
        <taxon>Streptosporangiales</taxon>
        <taxon>Thermomonosporaceae</taxon>
        <taxon>Actinomadura</taxon>
    </lineage>
</organism>
<protein>
    <submittedName>
        <fullName evidence="5">TetR family transcriptional regulator</fullName>
    </submittedName>
</protein>
<feature type="DNA-binding region" description="H-T-H motif" evidence="2">
    <location>
        <begin position="37"/>
        <end position="56"/>
    </location>
</feature>
<dbReference type="SUPFAM" id="SSF46689">
    <property type="entry name" value="Homeodomain-like"/>
    <property type="match status" value="1"/>
</dbReference>
<evidence type="ECO:0000259" key="4">
    <source>
        <dbReference type="PROSITE" id="PS50977"/>
    </source>
</evidence>
<sequence length="223" mass="22931">MTDSTPPTPPTLGTPRRRLLADAAISTLARSGMRGLTHRAVDETAGLPPGTCSAYFRTRQALLQAAVERLAETDLADIDAGAGAPTAPGSTAPDGAATAPDGAATAPDGPAALDGIADLVAGLVEHLATTGRERTLARYELVLEATRRPELGAVLAKAADRHRALIEGILAAWGIPLPAAQAPLLLACLDGLLHEHVVGLPGAPFSRTEVRAAALRLLQTFTR</sequence>